<dbReference type="InterPro" id="IPR013057">
    <property type="entry name" value="AA_transpt_TM"/>
</dbReference>
<accession>A0A168QPF5</accession>
<dbReference type="PANTHER" id="PTHR22950">
    <property type="entry name" value="AMINO ACID TRANSPORTER"/>
    <property type="match status" value="1"/>
</dbReference>
<evidence type="ECO:0000259" key="8">
    <source>
        <dbReference type="Pfam" id="PF01490"/>
    </source>
</evidence>
<dbReference type="OMA" id="YWCYYIL"/>
<feature type="domain" description="Amino acid transporter transmembrane" evidence="8">
    <location>
        <begin position="321"/>
        <end position="705"/>
    </location>
</feature>
<dbReference type="InParanoid" id="A0A168QPF5"/>
<feature type="compositionally biased region" description="Polar residues" evidence="6">
    <location>
        <begin position="233"/>
        <end position="249"/>
    </location>
</feature>
<gene>
    <name evidence="9" type="primary">ABSGL_11107.1 scaffold 12129</name>
</gene>
<keyword evidence="4 7" id="KW-1133">Transmembrane helix</keyword>
<feature type="transmembrane region" description="Helical" evidence="7">
    <location>
        <begin position="399"/>
        <end position="420"/>
    </location>
</feature>
<comment type="similarity">
    <text evidence="2">Belongs to the amino acid/polyamine transporter 2 family.</text>
</comment>
<feature type="transmembrane region" description="Helical" evidence="7">
    <location>
        <begin position="462"/>
        <end position="483"/>
    </location>
</feature>
<dbReference type="GO" id="GO:0015179">
    <property type="term" value="F:L-amino acid transmembrane transporter activity"/>
    <property type="evidence" value="ECO:0007669"/>
    <property type="project" value="TreeGrafter"/>
</dbReference>
<dbReference type="EMBL" id="LT554433">
    <property type="protein sequence ID" value="SAM05238.1"/>
    <property type="molecule type" value="Genomic_DNA"/>
</dbReference>
<dbReference type="OrthoDB" id="1684102at2759"/>
<feature type="transmembrane region" description="Helical" evidence="7">
    <location>
        <begin position="503"/>
        <end position="526"/>
    </location>
</feature>
<keyword evidence="5 7" id="KW-0472">Membrane</keyword>
<dbReference type="AlphaFoldDB" id="A0A168QPF5"/>
<organism evidence="9">
    <name type="scientific">Absidia glauca</name>
    <name type="common">Pin mould</name>
    <dbReference type="NCBI Taxonomy" id="4829"/>
    <lineage>
        <taxon>Eukaryota</taxon>
        <taxon>Fungi</taxon>
        <taxon>Fungi incertae sedis</taxon>
        <taxon>Mucoromycota</taxon>
        <taxon>Mucoromycotina</taxon>
        <taxon>Mucoromycetes</taxon>
        <taxon>Mucorales</taxon>
        <taxon>Cunninghamellaceae</taxon>
        <taxon>Absidia</taxon>
    </lineage>
</organism>
<dbReference type="FunCoup" id="A0A168QPF5">
    <property type="interactions" value="93"/>
</dbReference>
<keyword evidence="3 7" id="KW-0812">Transmembrane</keyword>
<feature type="transmembrane region" description="Helical" evidence="7">
    <location>
        <begin position="538"/>
        <end position="561"/>
    </location>
</feature>
<evidence type="ECO:0000256" key="3">
    <source>
        <dbReference type="ARBA" id="ARBA00022692"/>
    </source>
</evidence>
<feature type="compositionally biased region" description="Polar residues" evidence="6">
    <location>
        <begin position="258"/>
        <end position="275"/>
    </location>
</feature>
<evidence type="ECO:0000313" key="9">
    <source>
        <dbReference type="EMBL" id="SAM05238.1"/>
    </source>
</evidence>
<feature type="region of interest" description="Disordered" evidence="6">
    <location>
        <begin position="157"/>
        <end position="215"/>
    </location>
</feature>
<protein>
    <recommendedName>
        <fullName evidence="8">Amino acid transporter transmembrane domain-containing protein</fullName>
    </recommendedName>
</protein>
<evidence type="ECO:0000256" key="5">
    <source>
        <dbReference type="ARBA" id="ARBA00023136"/>
    </source>
</evidence>
<evidence type="ECO:0000256" key="1">
    <source>
        <dbReference type="ARBA" id="ARBA00004141"/>
    </source>
</evidence>
<feature type="transmembrane region" description="Helical" evidence="7">
    <location>
        <begin position="685"/>
        <end position="703"/>
    </location>
</feature>
<sequence>MERTLTIDLPLVAKVVKRHLVYPQPGLPPLPATDASSSLIPPPPQRTLHHHSSHPSEETFNTHHLISSGCILDDIYKWTAHVERLEQRRQRTQSISLPAARTPMTDPLLRSLKQPGGFRRHFVLTKAARQGKRPPNFVTSSFVEFLCFYGHFGGEDLSDTDDSSSDDTSDGSDSDDMNQSTGSSDSDVQGDNVKNHHHHHHHHHHHNHHHRPLHEQEEGNVMAYGGPLLHHASISSTTHNSNQQKQKQPYGTMETPAPTEQASDTHPSTSASHLQPSALPFPVSTIRNRDYHQPLQYRHLHARETMPLLSRSRPGRTLQGKATPGKAMFLLLKSFVTTGIMFLPKAFENGGLLFSIFAMIGWALISLWSFLLLVQTRLVIPASFSDMGSVLYGPKMRKAVLVAITCSQIGFVCGYMVFVAENLQSLVLTFSKCRLMIPMHLLILAQSFAFIPLAMIRKIQRLSVFALIADVFIVIGLSYLFYFDIRELATVGVADSVALWNPIYFPLFIGTAAFTYEGIGLVIPITESMKEPQQFPAVLRRALFIITCLFVSMGALSYMTFGDHVQTIILLNLPSKDPMVSSIQTLYSLAICLSIPLQLFPAIRIMENGLFTTRSGKNNAVVKWQKNVFRVLVVFLCAWIGIVGSKDKLDKFVPLIGALFCIPLCFVFPPLFHLRALQLPPIRRFANYLLILFGVVCMIWVAASTLSQWNSAEIVDPVKQCILHRS</sequence>
<dbReference type="PANTHER" id="PTHR22950:SF666">
    <property type="entry name" value="VACUOLAR AMINO ACID TRANSPORTER 4"/>
    <property type="match status" value="1"/>
</dbReference>
<evidence type="ECO:0000313" key="10">
    <source>
        <dbReference type="Proteomes" id="UP000078561"/>
    </source>
</evidence>
<dbReference type="GO" id="GO:0005774">
    <property type="term" value="C:vacuolar membrane"/>
    <property type="evidence" value="ECO:0007669"/>
    <property type="project" value="TreeGrafter"/>
</dbReference>
<evidence type="ECO:0000256" key="7">
    <source>
        <dbReference type="SAM" id="Phobius"/>
    </source>
</evidence>
<feature type="transmembrane region" description="Helical" evidence="7">
    <location>
        <begin position="652"/>
        <end position="673"/>
    </location>
</feature>
<name>A0A168QPF5_ABSGL</name>
<feature type="transmembrane region" description="Helical" evidence="7">
    <location>
        <begin position="627"/>
        <end position="646"/>
    </location>
</feature>
<evidence type="ECO:0000256" key="6">
    <source>
        <dbReference type="SAM" id="MobiDB-lite"/>
    </source>
</evidence>
<comment type="subcellular location">
    <subcellularLocation>
        <location evidence="1">Membrane</location>
        <topology evidence="1">Multi-pass membrane protein</topology>
    </subcellularLocation>
</comment>
<feature type="region of interest" description="Disordered" evidence="6">
    <location>
        <begin position="32"/>
        <end position="59"/>
    </location>
</feature>
<keyword evidence="10" id="KW-1185">Reference proteome</keyword>
<feature type="transmembrane region" description="Helical" evidence="7">
    <location>
        <begin position="353"/>
        <end position="378"/>
    </location>
</feature>
<feature type="compositionally biased region" description="Polar residues" evidence="6">
    <location>
        <begin position="177"/>
        <end position="189"/>
    </location>
</feature>
<feature type="compositionally biased region" description="Basic residues" evidence="6">
    <location>
        <begin position="195"/>
        <end position="212"/>
    </location>
</feature>
<dbReference type="STRING" id="4829.A0A168QPF5"/>
<feature type="transmembrane region" description="Helical" evidence="7">
    <location>
        <begin position="435"/>
        <end position="455"/>
    </location>
</feature>
<dbReference type="Proteomes" id="UP000078561">
    <property type="component" value="Unassembled WGS sequence"/>
</dbReference>
<proteinExistence type="inferred from homology"/>
<evidence type="ECO:0000256" key="4">
    <source>
        <dbReference type="ARBA" id="ARBA00022989"/>
    </source>
</evidence>
<feature type="transmembrane region" description="Helical" evidence="7">
    <location>
        <begin position="581"/>
        <end position="606"/>
    </location>
</feature>
<dbReference type="Pfam" id="PF01490">
    <property type="entry name" value="Aa_trans"/>
    <property type="match status" value="1"/>
</dbReference>
<evidence type="ECO:0000256" key="2">
    <source>
        <dbReference type="ARBA" id="ARBA00008066"/>
    </source>
</evidence>
<feature type="compositionally biased region" description="Acidic residues" evidence="6">
    <location>
        <begin position="157"/>
        <end position="176"/>
    </location>
</feature>
<feature type="region of interest" description="Disordered" evidence="6">
    <location>
        <begin position="231"/>
        <end position="277"/>
    </location>
</feature>
<reference evidence="9" key="1">
    <citation type="submission" date="2016-04" db="EMBL/GenBank/DDBJ databases">
        <authorList>
            <person name="Evans L.H."/>
            <person name="Alamgir A."/>
            <person name="Owens N."/>
            <person name="Weber N.D."/>
            <person name="Virtaneva K."/>
            <person name="Barbian K."/>
            <person name="Babar A."/>
            <person name="Rosenke K."/>
        </authorList>
    </citation>
    <scope>NUCLEOTIDE SEQUENCE [LARGE SCALE GENOMIC DNA]</scope>
    <source>
        <strain evidence="9">CBS 101.48</strain>
    </source>
</reference>